<protein>
    <submittedName>
        <fullName evidence="2">Uncharacterized protein</fullName>
    </submittedName>
</protein>
<feature type="region of interest" description="Disordered" evidence="1">
    <location>
        <begin position="33"/>
        <end position="67"/>
    </location>
</feature>
<dbReference type="Gramene" id="PUV26708">
    <property type="protein sequence ID" value="PUV26708"/>
    <property type="gene ID" value="PAHAL_J048600"/>
</dbReference>
<reference evidence="2" key="1">
    <citation type="submission" date="2018-04" db="EMBL/GenBank/DDBJ databases">
        <title>WGS assembly of Panicum hallii.</title>
        <authorList>
            <person name="Lovell J."/>
            <person name="Jenkins J."/>
            <person name="Lowry D."/>
            <person name="Mamidi S."/>
            <person name="Sreedasyam A."/>
            <person name="Weng X."/>
            <person name="Barry K."/>
            <person name="Bonette J."/>
            <person name="Campitelli B."/>
            <person name="Daum C."/>
            <person name="Gordon S."/>
            <person name="Gould B."/>
            <person name="Lipzen A."/>
            <person name="Macqueen A."/>
            <person name="Palacio-Mejia J."/>
            <person name="Plott C."/>
            <person name="Shakirov E."/>
            <person name="Shu S."/>
            <person name="Yoshinaga Y."/>
            <person name="Zane M."/>
            <person name="Rokhsar D."/>
            <person name="Grimwood J."/>
            <person name="Schmutz J."/>
            <person name="Juenger T."/>
        </authorList>
    </citation>
    <scope>NUCLEOTIDE SEQUENCE [LARGE SCALE GENOMIC DNA]</scope>
    <source>
        <strain evidence="2">FIL2</strain>
    </source>
</reference>
<dbReference type="AntiFam" id="ANF00034">
    <property type="entry name" value="Antisense to 5.8S rRNA"/>
</dbReference>
<accession>A0A2T7A9S5</accession>
<evidence type="ECO:0000313" key="2">
    <source>
        <dbReference type="EMBL" id="PUV26708.1"/>
    </source>
</evidence>
<dbReference type="EMBL" id="KZ794555">
    <property type="protein sequence ID" value="PUV26708.1"/>
    <property type="molecule type" value="Genomic_DNA"/>
</dbReference>
<evidence type="ECO:0000256" key="1">
    <source>
        <dbReference type="SAM" id="MobiDB-lite"/>
    </source>
</evidence>
<proteinExistence type="predicted"/>
<sequence>MPLGIPRGAMCVQRFDDSLNSAIHITYRISLRSSSMREPRDPKSRHRRIKKQRRYERLAATSQLSLW</sequence>
<name>A0A2T7A9S5_9POAL</name>
<organism evidence="2">
    <name type="scientific">Panicum hallii</name>
    <dbReference type="NCBI Taxonomy" id="206008"/>
    <lineage>
        <taxon>Eukaryota</taxon>
        <taxon>Viridiplantae</taxon>
        <taxon>Streptophyta</taxon>
        <taxon>Embryophyta</taxon>
        <taxon>Tracheophyta</taxon>
        <taxon>Spermatophyta</taxon>
        <taxon>Magnoliopsida</taxon>
        <taxon>Liliopsida</taxon>
        <taxon>Poales</taxon>
        <taxon>Poaceae</taxon>
        <taxon>PACMAD clade</taxon>
        <taxon>Panicoideae</taxon>
        <taxon>Panicodae</taxon>
        <taxon>Paniceae</taxon>
        <taxon>Panicinae</taxon>
        <taxon>Panicum</taxon>
        <taxon>Panicum sect. Panicum</taxon>
    </lineage>
</organism>
<dbReference type="AlphaFoldDB" id="A0A2T7A9S5"/>
<dbReference type="Proteomes" id="UP000243499">
    <property type="component" value="Unassembled WGS sequence"/>
</dbReference>
<gene>
    <name evidence="2" type="ORF">PAHAL_J048600</name>
</gene>
<feature type="compositionally biased region" description="Basic residues" evidence="1">
    <location>
        <begin position="43"/>
        <end position="54"/>
    </location>
</feature>
<dbReference type="PANTHER" id="PTHR33205:SF1">
    <property type="entry name" value="TRANSMEMBRANE PROTEIN"/>
    <property type="match status" value="1"/>
</dbReference>
<dbReference type="PANTHER" id="PTHR33205">
    <property type="entry name" value="TRANSMEMBRANE PROTEIN"/>
    <property type="match status" value="1"/>
</dbReference>